<feature type="domain" description="PPE family C-terminal" evidence="3">
    <location>
        <begin position="303"/>
        <end position="382"/>
    </location>
</feature>
<dbReference type="EMBL" id="FTRV01000016">
    <property type="protein sequence ID" value="SPM31464.1"/>
    <property type="molecule type" value="Genomic_DNA"/>
</dbReference>
<gene>
    <name evidence="4" type="ORF">MTAB308_4982</name>
</gene>
<accession>A0A2U3NJ49</accession>
<dbReference type="Pfam" id="PF12484">
    <property type="entry name" value="PPE-SVP"/>
    <property type="match status" value="1"/>
</dbReference>
<evidence type="ECO:0000313" key="5">
    <source>
        <dbReference type="Proteomes" id="UP000241595"/>
    </source>
</evidence>
<sequence length="386" mass="38720">MDYALLPPEINSARMYTGPGSGSMMAAATSWDMLAAELATTAETYESVVSGLNSMQWRGTASDAMTAAVVPYVGWLYATAERTQQTAMQARAAAGAFEQAFVMTVPPPLIAANRAQLMALIATNFFGQNTAAIAATEAQYAEMWAQDAAAMYAYAASSAAATTMLTPFASAQQNTNPAGLTAQGAAVTQAEASAAPLSPLEQLANLLGQIPIIGDILSSLNYLEDQIGLEDFTPFASAATSALTSPLTAATAFIAIIQSAAQAAAQQAGQAAFDFSGMAPALVEGLAPVVNALKTGSVGSAISAAVGKAGSIGPLSVPTSWTAPATGHVSALAPAGLTTFTGTEEAAGPGMPGVPGVPVGALARGSGVLPRYGVRLTVMAHPPAAG</sequence>
<dbReference type="Proteomes" id="UP000241595">
    <property type="component" value="Unassembled WGS sequence"/>
</dbReference>
<evidence type="ECO:0000259" key="3">
    <source>
        <dbReference type="Pfam" id="PF12484"/>
    </source>
</evidence>
<dbReference type="GO" id="GO:0052572">
    <property type="term" value="P:response to host immune response"/>
    <property type="evidence" value="ECO:0007669"/>
    <property type="project" value="TreeGrafter"/>
</dbReference>
<evidence type="ECO:0000259" key="2">
    <source>
        <dbReference type="Pfam" id="PF00823"/>
    </source>
</evidence>
<protein>
    <submittedName>
        <fullName evidence="4">PPE family protein</fullName>
    </submittedName>
</protein>
<dbReference type="STRING" id="1841859.GCA_900157385_04985"/>
<reference evidence="4 5" key="1">
    <citation type="submission" date="2017-01" db="EMBL/GenBank/DDBJ databases">
        <authorList>
            <consortium name="Urmite Genomes"/>
        </authorList>
    </citation>
    <scope>NUCLEOTIDE SEQUENCE [LARGE SCALE GENOMIC DNA]</scope>
    <source>
        <strain evidence="4 5">AB308</strain>
    </source>
</reference>
<dbReference type="OrthoDB" id="4701106at2"/>
<keyword evidence="5" id="KW-1185">Reference proteome</keyword>
<comment type="similarity">
    <text evidence="1">Belongs to the mycobacterial PPE family.</text>
</comment>
<dbReference type="PANTHER" id="PTHR46766:SF1">
    <property type="entry name" value="GLUTAMINE-RICH PROTEIN 2"/>
    <property type="match status" value="1"/>
</dbReference>
<dbReference type="RefSeq" id="WP_077103083.1">
    <property type="nucleotide sequence ID" value="NZ_LT717701.1"/>
</dbReference>
<dbReference type="AlphaFoldDB" id="A0A2U3NJ49"/>
<dbReference type="InterPro" id="IPR022171">
    <property type="entry name" value="PPE_C"/>
</dbReference>
<feature type="domain" description="PPE" evidence="2">
    <location>
        <begin position="2"/>
        <end position="163"/>
    </location>
</feature>
<dbReference type="SUPFAM" id="SSF140459">
    <property type="entry name" value="PE/PPE dimer-like"/>
    <property type="match status" value="1"/>
</dbReference>
<dbReference type="Gene3D" id="1.20.1260.20">
    <property type="entry name" value="PPE superfamily"/>
    <property type="match status" value="1"/>
</dbReference>
<organism evidence="4 5">
    <name type="scientific">Mycobacterium terramassiliense</name>
    <dbReference type="NCBI Taxonomy" id="1841859"/>
    <lineage>
        <taxon>Bacteria</taxon>
        <taxon>Bacillati</taxon>
        <taxon>Actinomycetota</taxon>
        <taxon>Actinomycetes</taxon>
        <taxon>Mycobacteriales</taxon>
        <taxon>Mycobacteriaceae</taxon>
        <taxon>Mycobacterium</taxon>
    </lineage>
</organism>
<dbReference type="InterPro" id="IPR038332">
    <property type="entry name" value="PPE_sf"/>
</dbReference>
<dbReference type="PANTHER" id="PTHR46766">
    <property type="entry name" value="GLUTAMINE-RICH PROTEIN 2"/>
    <property type="match status" value="1"/>
</dbReference>
<dbReference type="Pfam" id="PF00823">
    <property type="entry name" value="PPE"/>
    <property type="match status" value="1"/>
</dbReference>
<name>A0A2U3NJ49_9MYCO</name>
<evidence type="ECO:0000256" key="1">
    <source>
        <dbReference type="ARBA" id="ARBA00010652"/>
    </source>
</evidence>
<dbReference type="FunFam" id="1.20.1260.20:FF:000001">
    <property type="entry name" value="PPE family protein PPE41"/>
    <property type="match status" value="1"/>
</dbReference>
<proteinExistence type="inferred from homology"/>
<dbReference type="InterPro" id="IPR000030">
    <property type="entry name" value="PPE_dom"/>
</dbReference>
<evidence type="ECO:0000313" key="4">
    <source>
        <dbReference type="EMBL" id="SPM31464.1"/>
    </source>
</evidence>